<organism evidence="1 2">
    <name type="scientific">Allacma fusca</name>
    <dbReference type="NCBI Taxonomy" id="39272"/>
    <lineage>
        <taxon>Eukaryota</taxon>
        <taxon>Metazoa</taxon>
        <taxon>Ecdysozoa</taxon>
        <taxon>Arthropoda</taxon>
        <taxon>Hexapoda</taxon>
        <taxon>Collembola</taxon>
        <taxon>Symphypleona</taxon>
        <taxon>Sminthuridae</taxon>
        <taxon>Allacma</taxon>
    </lineage>
</organism>
<evidence type="ECO:0008006" key="3">
    <source>
        <dbReference type="Google" id="ProtNLM"/>
    </source>
</evidence>
<evidence type="ECO:0000313" key="1">
    <source>
        <dbReference type="EMBL" id="CAG7835728.1"/>
    </source>
</evidence>
<feature type="non-terminal residue" evidence="1">
    <location>
        <position position="1"/>
    </location>
</feature>
<comment type="caution">
    <text evidence="1">The sequence shown here is derived from an EMBL/GenBank/DDBJ whole genome shotgun (WGS) entry which is preliminary data.</text>
</comment>
<reference evidence="1" key="1">
    <citation type="submission" date="2021-06" db="EMBL/GenBank/DDBJ databases">
        <authorList>
            <person name="Hodson N. C."/>
            <person name="Mongue J. A."/>
            <person name="Jaron S. K."/>
        </authorList>
    </citation>
    <scope>NUCLEOTIDE SEQUENCE</scope>
</reference>
<proteinExistence type="predicted"/>
<dbReference type="Proteomes" id="UP000708208">
    <property type="component" value="Unassembled WGS sequence"/>
</dbReference>
<name>A0A8J2LHQ0_9HEXA</name>
<dbReference type="EMBL" id="CAJVCH010570740">
    <property type="protein sequence ID" value="CAG7835728.1"/>
    <property type="molecule type" value="Genomic_DNA"/>
</dbReference>
<keyword evidence="2" id="KW-1185">Reference proteome</keyword>
<gene>
    <name evidence="1" type="ORF">AFUS01_LOCUS45062</name>
</gene>
<sequence length="48" mass="5183">KKPLLLRVETKAGHGGGASTSKAIDEAADVASFLKESMGLRFRRRTPK</sequence>
<accession>A0A8J2LHQ0</accession>
<evidence type="ECO:0000313" key="2">
    <source>
        <dbReference type="Proteomes" id="UP000708208"/>
    </source>
</evidence>
<dbReference type="OrthoDB" id="248387at2759"/>
<dbReference type="AlphaFoldDB" id="A0A8J2LHQ0"/>
<protein>
    <recommendedName>
        <fullName evidence="3">Peptidase S9 prolyl oligopeptidase catalytic domain-containing protein</fullName>
    </recommendedName>
</protein>